<evidence type="ECO:0000256" key="3">
    <source>
        <dbReference type="ARBA" id="ARBA00011531"/>
    </source>
</evidence>
<dbReference type="Gene3D" id="3.30.260.10">
    <property type="entry name" value="TCP-1-like chaperonin intermediate domain"/>
    <property type="match status" value="1"/>
</dbReference>
<evidence type="ECO:0000256" key="6">
    <source>
        <dbReference type="ARBA" id="ARBA00022840"/>
    </source>
</evidence>
<dbReference type="Proteomes" id="UP001251528">
    <property type="component" value="Unassembled WGS sequence"/>
</dbReference>
<protein>
    <submittedName>
        <fullName evidence="8">T-complex protein 1 subunit eta</fullName>
    </submittedName>
</protein>
<accession>A0AAJ0CCR3</accession>
<dbReference type="AlphaFoldDB" id="A0AAJ0CCR3"/>
<evidence type="ECO:0000256" key="7">
    <source>
        <dbReference type="ARBA" id="ARBA00023186"/>
    </source>
</evidence>
<sequence>MERLVLASGATIQSTCSSILPEHLGTCGYFEEREIGSKRFKFSKGCPETKTYTLVLRGGAEQFIAEAERSLHNAIMVVKPAVRNHSILGGDGAVNLNIRCAIAQKCELTKSSFSNACEMEVSAYGGSIADLQVRDKVAAGYHKELCKAIRNYPSPTLR</sequence>
<keyword evidence="4" id="KW-0963">Cytoplasm</keyword>
<comment type="similarity">
    <text evidence="2">Belongs to the TCP-1 chaperonin family.</text>
</comment>
<keyword evidence="9" id="KW-1185">Reference proteome</keyword>
<reference evidence="8" key="1">
    <citation type="submission" date="2023-06" db="EMBL/GenBank/DDBJ databases">
        <title>Conoideocrella luteorostrata (Hypocreales: Clavicipitaceae), a potential biocontrol fungus for elongate hemlock scale in United States Christmas tree production areas.</title>
        <authorList>
            <person name="Barrett H."/>
            <person name="Lovett B."/>
            <person name="Macias A.M."/>
            <person name="Stajich J.E."/>
            <person name="Kasson M.T."/>
        </authorList>
    </citation>
    <scope>NUCLEOTIDE SEQUENCE</scope>
    <source>
        <strain evidence="8">ARSEF 14590</strain>
    </source>
</reference>
<dbReference type="InterPro" id="IPR002423">
    <property type="entry name" value="Cpn60/GroEL/TCP-1"/>
</dbReference>
<dbReference type="Gene3D" id="1.10.560.10">
    <property type="entry name" value="GroEL-like equatorial domain"/>
    <property type="match status" value="1"/>
</dbReference>
<evidence type="ECO:0000313" key="9">
    <source>
        <dbReference type="Proteomes" id="UP001251528"/>
    </source>
</evidence>
<comment type="caution">
    <text evidence="8">The sequence shown here is derived from an EMBL/GenBank/DDBJ whole genome shotgun (WGS) entry which is preliminary data.</text>
</comment>
<keyword evidence="5" id="KW-0547">Nucleotide-binding</keyword>
<name>A0AAJ0CCR3_9HYPO</name>
<evidence type="ECO:0000256" key="4">
    <source>
        <dbReference type="ARBA" id="ARBA00022490"/>
    </source>
</evidence>
<evidence type="ECO:0000256" key="2">
    <source>
        <dbReference type="ARBA" id="ARBA00008020"/>
    </source>
</evidence>
<dbReference type="SUPFAM" id="SSF52029">
    <property type="entry name" value="GroEL apical domain-like"/>
    <property type="match status" value="1"/>
</dbReference>
<gene>
    <name evidence="8" type="primary">CCT7_4</name>
    <name evidence="8" type="ORF">QQS21_011638</name>
</gene>
<dbReference type="InterPro" id="IPR027409">
    <property type="entry name" value="GroEL-like_apical_dom_sf"/>
</dbReference>
<comment type="subunit">
    <text evidence="3">Heterooligomeric complex of about 850 to 900 kDa that forms two stacked rings, 12 to 16 nm in diameter.</text>
</comment>
<dbReference type="FunFam" id="3.30.260.10:FF:000022">
    <property type="entry name" value="T-complex protein 1 subunit eta"/>
    <property type="match status" value="1"/>
</dbReference>
<dbReference type="InterPro" id="IPR017998">
    <property type="entry name" value="Chaperone_TCP-1"/>
</dbReference>
<dbReference type="InterPro" id="IPR027410">
    <property type="entry name" value="TCP-1-like_intermed_sf"/>
</dbReference>
<dbReference type="Gene3D" id="3.50.7.10">
    <property type="entry name" value="GroEL"/>
    <property type="match status" value="1"/>
</dbReference>
<evidence type="ECO:0000256" key="1">
    <source>
        <dbReference type="ARBA" id="ARBA00004496"/>
    </source>
</evidence>
<dbReference type="GO" id="GO:0005737">
    <property type="term" value="C:cytoplasm"/>
    <property type="evidence" value="ECO:0007669"/>
    <property type="project" value="UniProtKB-SubCell"/>
</dbReference>
<dbReference type="EMBL" id="JASWJB010000409">
    <property type="protein sequence ID" value="KAK2590678.1"/>
    <property type="molecule type" value="Genomic_DNA"/>
</dbReference>
<dbReference type="SUPFAM" id="SSF54849">
    <property type="entry name" value="GroEL-intermediate domain like"/>
    <property type="match status" value="1"/>
</dbReference>
<dbReference type="GO" id="GO:0005524">
    <property type="term" value="F:ATP binding"/>
    <property type="evidence" value="ECO:0007669"/>
    <property type="project" value="UniProtKB-KW"/>
</dbReference>
<evidence type="ECO:0000256" key="5">
    <source>
        <dbReference type="ARBA" id="ARBA00022741"/>
    </source>
</evidence>
<keyword evidence="7" id="KW-0143">Chaperone</keyword>
<organism evidence="8 9">
    <name type="scientific">Conoideocrella luteorostrata</name>
    <dbReference type="NCBI Taxonomy" id="1105319"/>
    <lineage>
        <taxon>Eukaryota</taxon>
        <taxon>Fungi</taxon>
        <taxon>Dikarya</taxon>
        <taxon>Ascomycota</taxon>
        <taxon>Pezizomycotina</taxon>
        <taxon>Sordariomycetes</taxon>
        <taxon>Hypocreomycetidae</taxon>
        <taxon>Hypocreales</taxon>
        <taxon>Clavicipitaceae</taxon>
        <taxon>Conoideocrella</taxon>
    </lineage>
</organism>
<dbReference type="Pfam" id="PF00118">
    <property type="entry name" value="Cpn60_TCP1"/>
    <property type="match status" value="1"/>
</dbReference>
<evidence type="ECO:0000313" key="8">
    <source>
        <dbReference type="EMBL" id="KAK2590678.1"/>
    </source>
</evidence>
<dbReference type="InterPro" id="IPR027413">
    <property type="entry name" value="GROEL-like_equatorial_sf"/>
</dbReference>
<dbReference type="GO" id="GO:0140662">
    <property type="term" value="F:ATP-dependent protein folding chaperone"/>
    <property type="evidence" value="ECO:0007669"/>
    <property type="project" value="InterPro"/>
</dbReference>
<dbReference type="PANTHER" id="PTHR11353">
    <property type="entry name" value="CHAPERONIN"/>
    <property type="match status" value="1"/>
</dbReference>
<keyword evidence="6" id="KW-0067">ATP-binding</keyword>
<proteinExistence type="inferred from homology"/>
<comment type="subcellular location">
    <subcellularLocation>
        <location evidence="1">Cytoplasm</location>
    </subcellularLocation>
</comment>